<accession>A0ACC2UKJ9</accession>
<gene>
    <name evidence="1" type="ORF">DSO57_1039713</name>
</gene>
<dbReference type="EMBL" id="QTSX02000286">
    <property type="protein sequence ID" value="KAJ9087329.1"/>
    <property type="molecule type" value="Genomic_DNA"/>
</dbReference>
<proteinExistence type="predicted"/>
<sequence>MSLTTAFISIGTQDQKLDQLIQTYGETSSFGAALCACRHRLQKYLPCFESSLHLIATILHPRAKVAYFDVIKPNLKERAIAAITEIFGVYNTEPKLPTTKKFKPNAFASDILSSVFDRLNSHKPPIQDELTAYLASATENVDILVYWKKHQLEYPVLSKIAKDIFAIQGNSAASELSFNEGLDFKKLHCSHITPEEYRMLKESQGMLRPVKISHLS</sequence>
<evidence type="ECO:0000313" key="1">
    <source>
        <dbReference type="EMBL" id="KAJ9087329.1"/>
    </source>
</evidence>
<reference evidence="1" key="1">
    <citation type="submission" date="2022-04" db="EMBL/GenBank/DDBJ databases">
        <title>Genome of the entomopathogenic fungus Entomophthora muscae.</title>
        <authorList>
            <person name="Elya C."/>
            <person name="Lovett B.R."/>
            <person name="Lee E."/>
            <person name="Macias A.M."/>
            <person name="Hajek A.E."/>
            <person name="De Bivort B.L."/>
            <person name="Kasson M.T."/>
            <person name="De Fine Licht H.H."/>
            <person name="Stajich J.E."/>
        </authorList>
    </citation>
    <scope>NUCLEOTIDE SEQUENCE</scope>
    <source>
        <strain evidence="1">Berkeley</strain>
    </source>
</reference>
<organism evidence="1 2">
    <name type="scientific">Entomophthora muscae</name>
    <dbReference type="NCBI Taxonomy" id="34485"/>
    <lineage>
        <taxon>Eukaryota</taxon>
        <taxon>Fungi</taxon>
        <taxon>Fungi incertae sedis</taxon>
        <taxon>Zoopagomycota</taxon>
        <taxon>Entomophthoromycotina</taxon>
        <taxon>Entomophthoromycetes</taxon>
        <taxon>Entomophthorales</taxon>
        <taxon>Entomophthoraceae</taxon>
        <taxon>Entomophthora</taxon>
    </lineage>
</organism>
<protein>
    <submittedName>
        <fullName evidence="1">Uncharacterized protein</fullName>
    </submittedName>
</protein>
<evidence type="ECO:0000313" key="2">
    <source>
        <dbReference type="Proteomes" id="UP001165960"/>
    </source>
</evidence>
<keyword evidence="2" id="KW-1185">Reference proteome</keyword>
<comment type="caution">
    <text evidence="1">The sequence shown here is derived from an EMBL/GenBank/DDBJ whole genome shotgun (WGS) entry which is preliminary data.</text>
</comment>
<dbReference type="Proteomes" id="UP001165960">
    <property type="component" value="Unassembled WGS sequence"/>
</dbReference>
<name>A0ACC2UKJ9_9FUNG</name>